<dbReference type="PANTHER" id="PTHR30354">
    <property type="entry name" value="GNT FAMILY GLUCONATE TRANSPORTER"/>
    <property type="match status" value="1"/>
</dbReference>
<dbReference type="PIRSF" id="PIRSF002746">
    <property type="entry name" value="Gluconate_transporter"/>
    <property type="match status" value="1"/>
</dbReference>
<evidence type="ECO:0000313" key="3">
    <source>
        <dbReference type="Proteomes" id="UP000831113"/>
    </source>
</evidence>
<reference evidence="2 3" key="1">
    <citation type="submission" date="2022-03" db="EMBL/GenBank/DDBJ databases">
        <title>Hymenobactersp. isolated from the air.</title>
        <authorList>
            <person name="Won M."/>
            <person name="Kwon S.-W."/>
        </authorList>
    </citation>
    <scope>NUCLEOTIDE SEQUENCE [LARGE SCALE GENOMIC DNA]</scope>
    <source>
        <strain evidence="2 3">KACC 21982</strain>
    </source>
</reference>
<keyword evidence="1" id="KW-0472">Membrane</keyword>
<sequence>MPLLLVVAAVILLLILTIVFKLNAFLSLIIVAVGLGLAEGMAAKDVLVSIQNGMGSILGSVVMIIGFGAMLGSLLIESGALQRITYQLIKIFGIKHIQWAVLLTGFVVGLPMYYMAGFVLLVPLVFSIAASTRLPLLYVGMPLVAALSVTHGYLPPHPGPTAIAALFKADFSLTLLYGLAIAVPAVIIAGPIFSRTLKRYNPSAPTTIAMPRHFTEDEMPGFGVSLFTVLTPILLMTLGAVATLTLPATSHTRQVVEFISDPSLALLISVLVAMVTLGLNRGKSMKEVMDLFSTSIAGIAMILLIIGGGGALKQIMVDSGVSVYITTLFTGMHMSPLFMAWAIAAILRVCLGSSTVASLTAGGMVLPLIATSAVKPELMVLAVGAGSLVCSHVNDPGFWIFKEYFNLTIPQTLATWTVMETLVSLVGLVGVFALDAVL</sequence>
<gene>
    <name evidence="2" type="ORF">MTX78_13035</name>
</gene>
<dbReference type="RefSeq" id="WP_243794823.1">
    <property type="nucleotide sequence ID" value="NZ_CP094669.1"/>
</dbReference>
<accession>A0ABY4CV69</accession>
<feature type="transmembrane region" description="Helical" evidence="1">
    <location>
        <begin position="258"/>
        <end position="279"/>
    </location>
</feature>
<feature type="transmembrane region" description="Helical" evidence="1">
    <location>
        <begin position="136"/>
        <end position="154"/>
    </location>
</feature>
<protein>
    <submittedName>
        <fullName evidence="2">Gluconate:H+ symporter</fullName>
    </submittedName>
</protein>
<evidence type="ECO:0000313" key="2">
    <source>
        <dbReference type="EMBL" id="UOG73050.1"/>
    </source>
</evidence>
<feature type="transmembrane region" description="Helical" evidence="1">
    <location>
        <begin position="54"/>
        <end position="76"/>
    </location>
</feature>
<keyword evidence="1" id="KW-0812">Transmembrane</keyword>
<feature type="transmembrane region" description="Helical" evidence="1">
    <location>
        <begin position="222"/>
        <end position="246"/>
    </location>
</feature>
<dbReference type="Pfam" id="PF02447">
    <property type="entry name" value="GntP_permease"/>
    <property type="match status" value="1"/>
</dbReference>
<name>A0ABY4CV69_9BACT</name>
<dbReference type="Proteomes" id="UP000831113">
    <property type="component" value="Chromosome"/>
</dbReference>
<evidence type="ECO:0000256" key="1">
    <source>
        <dbReference type="SAM" id="Phobius"/>
    </source>
</evidence>
<dbReference type="EMBL" id="CP094669">
    <property type="protein sequence ID" value="UOG73050.1"/>
    <property type="molecule type" value="Genomic_DNA"/>
</dbReference>
<organism evidence="2 3">
    <name type="scientific">Hymenobacter tibetensis</name>
    <dbReference type="NCBI Taxonomy" id="497967"/>
    <lineage>
        <taxon>Bacteria</taxon>
        <taxon>Pseudomonadati</taxon>
        <taxon>Bacteroidota</taxon>
        <taxon>Cytophagia</taxon>
        <taxon>Cytophagales</taxon>
        <taxon>Hymenobacteraceae</taxon>
        <taxon>Hymenobacter</taxon>
    </lineage>
</organism>
<keyword evidence="1" id="KW-1133">Transmembrane helix</keyword>
<dbReference type="PANTHER" id="PTHR30354:SF9">
    <property type="entry name" value="GNT-II SYSTEM L-IDONATE TRANSPORTER"/>
    <property type="match status" value="1"/>
</dbReference>
<proteinExistence type="predicted"/>
<feature type="transmembrane region" description="Helical" evidence="1">
    <location>
        <begin position="413"/>
        <end position="434"/>
    </location>
</feature>
<dbReference type="InterPro" id="IPR003474">
    <property type="entry name" value="Glcn_transporter"/>
</dbReference>
<feature type="transmembrane region" description="Helical" evidence="1">
    <location>
        <begin position="338"/>
        <end position="366"/>
    </location>
</feature>
<dbReference type="NCBIfam" id="TIGR00791">
    <property type="entry name" value="gntP"/>
    <property type="match status" value="1"/>
</dbReference>
<feature type="transmembrane region" description="Helical" evidence="1">
    <location>
        <begin position="291"/>
        <end position="312"/>
    </location>
</feature>
<feature type="transmembrane region" description="Helical" evidence="1">
    <location>
        <begin position="174"/>
        <end position="193"/>
    </location>
</feature>
<keyword evidence="3" id="KW-1185">Reference proteome</keyword>